<keyword evidence="3 9" id="KW-0812">Transmembrane</keyword>
<evidence type="ECO:0000256" key="6">
    <source>
        <dbReference type="ARBA" id="ARBA00023128"/>
    </source>
</evidence>
<evidence type="ECO:0000256" key="1">
    <source>
        <dbReference type="ARBA" id="ARBA00004448"/>
    </source>
</evidence>
<organism evidence="10 11">
    <name type="scientific">Digitaria exilis</name>
    <dbReference type="NCBI Taxonomy" id="1010633"/>
    <lineage>
        <taxon>Eukaryota</taxon>
        <taxon>Viridiplantae</taxon>
        <taxon>Streptophyta</taxon>
        <taxon>Embryophyta</taxon>
        <taxon>Tracheophyta</taxon>
        <taxon>Spermatophyta</taxon>
        <taxon>Magnoliopsida</taxon>
        <taxon>Liliopsida</taxon>
        <taxon>Poales</taxon>
        <taxon>Poaceae</taxon>
        <taxon>PACMAD clade</taxon>
        <taxon>Panicoideae</taxon>
        <taxon>Panicodae</taxon>
        <taxon>Paniceae</taxon>
        <taxon>Anthephorinae</taxon>
        <taxon>Digitaria</taxon>
    </lineage>
</organism>
<dbReference type="Pfam" id="PF02466">
    <property type="entry name" value="Tim17"/>
    <property type="match status" value="1"/>
</dbReference>
<evidence type="ECO:0000256" key="8">
    <source>
        <dbReference type="SAM" id="MobiDB-lite"/>
    </source>
</evidence>
<comment type="caution">
    <text evidence="10">The sequence shown here is derived from an EMBL/GenBank/DDBJ whole genome shotgun (WGS) entry which is preliminary data.</text>
</comment>
<keyword evidence="7 9" id="KW-0472">Membrane</keyword>
<keyword evidence="11" id="KW-1185">Reference proteome</keyword>
<evidence type="ECO:0000313" key="11">
    <source>
        <dbReference type="Proteomes" id="UP000636709"/>
    </source>
</evidence>
<gene>
    <name evidence="10" type="ORF">HU200_033195</name>
</gene>
<evidence type="ECO:0000313" key="10">
    <source>
        <dbReference type="EMBL" id="KAF8701869.1"/>
    </source>
</evidence>
<evidence type="ECO:0000256" key="2">
    <source>
        <dbReference type="ARBA" id="ARBA00008444"/>
    </source>
</evidence>
<feature type="region of interest" description="Disordered" evidence="8">
    <location>
        <begin position="408"/>
        <end position="472"/>
    </location>
</feature>
<evidence type="ECO:0000256" key="4">
    <source>
        <dbReference type="ARBA" id="ARBA00022792"/>
    </source>
</evidence>
<feature type="transmembrane region" description="Helical" evidence="9">
    <location>
        <begin position="355"/>
        <end position="376"/>
    </location>
</feature>
<dbReference type="Proteomes" id="UP000636709">
    <property type="component" value="Unassembled WGS sequence"/>
</dbReference>
<dbReference type="GO" id="GO:0008320">
    <property type="term" value="F:protein transmembrane transporter activity"/>
    <property type="evidence" value="ECO:0007669"/>
    <property type="project" value="TreeGrafter"/>
</dbReference>
<feature type="region of interest" description="Disordered" evidence="8">
    <location>
        <begin position="539"/>
        <end position="682"/>
    </location>
</feature>
<comment type="subcellular location">
    <subcellularLocation>
        <location evidence="1">Mitochondrion inner membrane</location>
        <topology evidence="1">Multi-pass membrane protein</topology>
    </subcellularLocation>
</comment>
<feature type="compositionally biased region" description="Basic and acidic residues" evidence="8">
    <location>
        <begin position="672"/>
        <end position="682"/>
    </location>
</feature>
<dbReference type="GO" id="GO:0005744">
    <property type="term" value="C:TIM23 mitochondrial import inner membrane translocase complex"/>
    <property type="evidence" value="ECO:0007669"/>
    <property type="project" value="TreeGrafter"/>
</dbReference>
<feature type="compositionally biased region" description="Low complexity" evidence="8">
    <location>
        <begin position="632"/>
        <end position="643"/>
    </location>
</feature>
<comment type="similarity">
    <text evidence="2">Belongs to the Tim17/Tim22/Tim23 family.</text>
</comment>
<dbReference type="PANTHER" id="PTHR10485">
    <property type="entry name" value="MITOCHONDRIAL IMPORT INNER MEMBRANE TRANSLOCASE SUBUNIT TIM-17"/>
    <property type="match status" value="1"/>
</dbReference>
<feature type="compositionally biased region" description="Basic residues" evidence="8">
    <location>
        <begin position="644"/>
        <end position="655"/>
    </location>
</feature>
<keyword evidence="5 9" id="KW-1133">Transmembrane helix</keyword>
<keyword evidence="6" id="KW-0496">Mitochondrion</keyword>
<dbReference type="AlphaFoldDB" id="A0A835BJF3"/>
<evidence type="ECO:0000256" key="9">
    <source>
        <dbReference type="SAM" id="Phobius"/>
    </source>
</evidence>
<name>A0A835BJF3_9POAL</name>
<feature type="compositionally biased region" description="Low complexity" evidence="8">
    <location>
        <begin position="656"/>
        <end position="666"/>
    </location>
</feature>
<proteinExistence type="inferred from homology"/>
<dbReference type="PANTHER" id="PTHR10485:SF13">
    <property type="match status" value="1"/>
</dbReference>
<accession>A0A835BJF3</accession>
<dbReference type="GO" id="GO:0030150">
    <property type="term" value="P:protein import into mitochondrial matrix"/>
    <property type="evidence" value="ECO:0007669"/>
    <property type="project" value="TreeGrafter"/>
</dbReference>
<feature type="transmembrane region" description="Helical" evidence="9">
    <location>
        <begin position="308"/>
        <end position="334"/>
    </location>
</feature>
<evidence type="ECO:0000256" key="5">
    <source>
        <dbReference type="ARBA" id="ARBA00022989"/>
    </source>
</evidence>
<protein>
    <submittedName>
        <fullName evidence="10">Uncharacterized protein</fullName>
    </submittedName>
</protein>
<reference evidence="10" key="1">
    <citation type="submission" date="2020-07" db="EMBL/GenBank/DDBJ databases">
        <title>Genome sequence and genetic diversity analysis of an under-domesticated orphan crop, white fonio (Digitaria exilis).</title>
        <authorList>
            <person name="Bennetzen J.L."/>
            <person name="Chen S."/>
            <person name="Ma X."/>
            <person name="Wang X."/>
            <person name="Yssel A.E.J."/>
            <person name="Chaluvadi S.R."/>
            <person name="Johnson M."/>
            <person name="Gangashetty P."/>
            <person name="Hamidou F."/>
            <person name="Sanogo M.D."/>
            <person name="Zwaenepoel A."/>
            <person name="Wallace J."/>
            <person name="Van De Peer Y."/>
            <person name="Van Deynze A."/>
        </authorList>
    </citation>
    <scope>NUCLEOTIDE SEQUENCE</scope>
    <source>
        <tissue evidence="10">Leaves</tissue>
    </source>
</reference>
<dbReference type="EMBL" id="JACEFO010001795">
    <property type="protein sequence ID" value="KAF8701869.1"/>
    <property type="molecule type" value="Genomic_DNA"/>
</dbReference>
<keyword evidence="4" id="KW-0999">Mitochondrion inner membrane</keyword>
<feature type="compositionally biased region" description="Basic and acidic residues" evidence="8">
    <location>
        <begin position="408"/>
        <end position="419"/>
    </location>
</feature>
<evidence type="ECO:0000256" key="7">
    <source>
        <dbReference type="ARBA" id="ARBA00023136"/>
    </source>
</evidence>
<evidence type="ECO:0000256" key="3">
    <source>
        <dbReference type="ARBA" id="ARBA00022692"/>
    </source>
</evidence>
<sequence>MEMLTGSVAAARWAAAHHGRGGVSKWYGAGCAAGEGGSQEADVAERRRKRLRWSSVYAERWQWAREKLSNSKWSSRSSSVFLYELKLRRRRAVLASRVGFAETLTNTSSLLARTLISLAMSTNLIGLEPGLRLLVPSSSSLAPAQNHAWLTMPRPETRTHGTSTRRAKLSPNRTVLSEQAACPLLRVPGYEGCPSYTYDVVDFVGELFVLGAACGSAFHFVKGLRASPSGSGARRLAGAARAVGANAPRVAGKFGAYCAAFSAIECAVTSGAPPPPPPPRGACTPCAVAGAAAASPPRRRPRRGGVPAAAGCALLGATGFLAVGGIDHAIMVWQSRCADEDSLRRQRQMMEPGRLLGFLTLATIALCTEAVEMLVVRVGRGREAPSDRWSAITTVFAIDMTVLLPHKHEQQHRPEEIDRCQMQQQRPASGWQATAPRMHASQSAPRQGGADGGVEGEPPLPSGKDWSTRSASTATRAFRLASLPRKKASRLWRCQEGPLQLPQGLPVAVASGAQEGGALDVEVVGVPGHVVERVEAGELAEGALEGRGAEPPGAEAQRLGDRAEQPEGEAEPHGLLADAHRRSGGLTRLGAAPGGQARRRVPHGGGQAHHAPRHRGQPGGPSSLRPRRRPAGRPGPAPGSQGSRRGRVRPRRRVPRPSVGRRAAARPSTSPRDPDLKGLVNSRDDLDSALGFEKDSTSLVYDALLPLLLL</sequence>